<reference evidence="1" key="1">
    <citation type="journal article" date="2014" name="Front. Microbiol.">
        <title>High frequency of phylogenetically diverse reductive dehalogenase-homologous genes in deep subseafloor sedimentary metagenomes.</title>
        <authorList>
            <person name="Kawai M."/>
            <person name="Futagami T."/>
            <person name="Toyoda A."/>
            <person name="Takaki Y."/>
            <person name="Nishi S."/>
            <person name="Hori S."/>
            <person name="Arai W."/>
            <person name="Tsubouchi T."/>
            <person name="Morono Y."/>
            <person name="Uchiyama I."/>
            <person name="Ito T."/>
            <person name="Fujiyama A."/>
            <person name="Inagaki F."/>
            <person name="Takami H."/>
        </authorList>
    </citation>
    <scope>NUCLEOTIDE SEQUENCE</scope>
    <source>
        <strain evidence="1">Expedition CK06-06</strain>
    </source>
</reference>
<sequence>KETGEKILEASANDLAKIIVEIVESENTMRT</sequence>
<gene>
    <name evidence="1" type="ORF">S06H3_36038</name>
</gene>
<dbReference type="EMBL" id="BARV01021796">
    <property type="protein sequence ID" value="GAI27713.1"/>
    <property type="molecule type" value="Genomic_DNA"/>
</dbReference>
<name>X1M8U8_9ZZZZ</name>
<comment type="caution">
    <text evidence="1">The sequence shown here is derived from an EMBL/GenBank/DDBJ whole genome shotgun (WGS) entry which is preliminary data.</text>
</comment>
<feature type="non-terminal residue" evidence="1">
    <location>
        <position position="1"/>
    </location>
</feature>
<evidence type="ECO:0000313" key="1">
    <source>
        <dbReference type="EMBL" id="GAI27713.1"/>
    </source>
</evidence>
<organism evidence="1">
    <name type="scientific">marine sediment metagenome</name>
    <dbReference type="NCBI Taxonomy" id="412755"/>
    <lineage>
        <taxon>unclassified sequences</taxon>
        <taxon>metagenomes</taxon>
        <taxon>ecological metagenomes</taxon>
    </lineage>
</organism>
<proteinExistence type="predicted"/>
<accession>X1M8U8</accession>
<dbReference type="AlphaFoldDB" id="X1M8U8"/>
<protein>
    <submittedName>
        <fullName evidence="1">Uncharacterized protein</fullName>
    </submittedName>
</protein>